<evidence type="ECO:0000256" key="1">
    <source>
        <dbReference type="SAM" id="MobiDB-lite"/>
    </source>
</evidence>
<dbReference type="EMBL" id="ALAN01000150">
    <property type="protein sequence ID" value="ETI66375.1"/>
    <property type="molecule type" value="Genomic_DNA"/>
</dbReference>
<dbReference type="AlphaFoldDB" id="A0AB94IGY7"/>
<proteinExistence type="predicted"/>
<dbReference type="Proteomes" id="UP000018877">
    <property type="component" value="Unassembled WGS sequence"/>
</dbReference>
<gene>
    <name evidence="2" type="ORF">BAVI_23028</name>
</gene>
<feature type="region of interest" description="Disordered" evidence="1">
    <location>
        <begin position="1"/>
        <end position="20"/>
    </location>
</feature>
<evidence type="ECO:0000313" key="3">
    <source>
        <dbReference type="Proteomes" id="UP000018877"/>
    </source>
</evidence>
<accession>A0AB94IGY7</accession>
<protein>
    <submittedName>
        <fullName evidence="2">Uncharacterized protein</fullName>
    </submittedName>
</protein>
<name>A0AB94IGY7_9BACI</name>
<comment type="caution">
    <text evidence="2">The sequence shown here is derived from an EMBL/GenBank/DDBJ whole genome shotgun (WGS) entry which is preliminary data.</text>
</comment>
<keyword evidence="3" id="KW-1185">Reference proteome</keyword>
<sequence>MRPRRRLIRRGGSPPAPRKAKHLERKSIFIFNTAQKKPSAVFMQEVFLIKFREITKNVDKCNCGFNLLIV</sequence>
<evidence type="ECO:0000313" key="2">
    <source>
        <dbReference type="EMBL" id="ETI66375.1"/>
    </source>
</evidence>
<organism evidence="2 3">
    <name type="scientific">Neobacillus vireti LMG 21834</name>
    <dbReference type="NCBI Taxonomy" id="1131730"/>
    <lineage>
        <taxon>Bacteria</taxon>
        <taxon>Bacillati</taxon>
        <taxon>Bacillota</taxon>
        <taxon>Bacilli</taxon>
        <taxon>Bacillales</taxon>
        <taxon>Bacillaceae</taxon>
        <taxon>Neobacillus</taxon>
    </lineage>
</organism>
<reference evidence="2 3" key="1">
    <citation type="journal article" date="2014" name="Environ. Microbiol.">
        <title>The nitrate-ammonifying and nosZ-carrying bacterium Bacillus vireti is a potent source and sink for nitric and nitrous oxide under high nitrate conditions.</title>
        <authorList>
            <person name="Mania D."/>
            <person name="Heylen K."/>
            <person name="van Spanning R.J."/>
            <person name="Frostegard A."/>
        </authorList>
    </citation>
    <scope>NUCLEOTIDE SEQUENCE [LARGE SCALE GENOMIC DNA]</scope>
    <source>
        <strain evidence="2 3">LMG 21834</strain>
    </source>
</reference>